<organism evidence="1 2">
    <name type="scientific">Lentinula boryana</name>
    <dbReference type="NCBI Taxonomy" id="40481"/>
    <lineage>
        <taxon>Eukaryota</taxon>
        <taxon>Fungi</taxon>
        <taxon>Dikarya</taxon>
        <taxon>Basidiomycota</taxon>
        <taxon>Agaricomycotina</taxon>
        <taxon>Agaricomycetes</taxon>
        <taxon>Agaricomycetidae</taxon>
        <taxon>Agaricales</taxon>
        <taxon>Marasmiineae</taxon>
        <taxon>Omphalotaceae</taxon>
        <taxon>Lentinula</taxon>
    </lineage>
</organism>
<comment type="caution">
    <text evidence="1">The sequence shown here is derived from an EMBL/GenBank/DDBJ whole genome shotgun (WGS) entry which is preliminary data.</text>
</comment>
<evidence type="ECO:0000313" key="1">
    <source>
        <dbReference type="EMBL" id="KAJ4001368.1"/>
    </source>
</evidence>
<evidence type="ECO:0000313" key="2">
    <source>
        <dbReference type="Proteomes" id="UP001163828"/>
    </source>
</evidence>
<protein>
    <submittedName>
        <fullName evidence="1">Uncharacterized protein</fullName>
    </submittedName>
</protein>
<name>A0ABQ8QSL2_9AGAR</name>
<dbReference type="EMBL" id="MU790510">
    <property type="protein sequence ID" value="KAJ4001368.1"/>
    <property type="molecule type" value="Genomic_DNA"/>
</dbReference>
<proteinExistence type="predicted"/>
<dbReference type="Proteomes" id="UP001163828">
    <property type="component" value="Unassembled WGS sequence"/>
</dbReference>
<accession>A0ABQ8QSL2</accession>
<reference evidence="1" key="1">
    <citation type="submission" date="2022-08" db="EMBL/GenBank/DDBJ databases">
        <authorList>
            <consortium name="DOE Joint Genome Institute"/>
            <person name="Min B."/>
            <person name="Riley R."/>
            <person name="Sierra-Patev S."/>
            <person name="Naranjo-Ortiz M."/>
            <person name="Looney B."/>
            <person name="Konkel Z."/>
            <person name="Slot J.C."/>
            <person name="Sakamoto Y."/>
            <person name="Steenwyk J.L."/>
            <person name="Rokas A."/>
            <person name="Carro J."/>
            <person name="Camarero S."/>
            <person name="Ferreira P."/>
            <person name="Molpeceres G."/>
            <person name="Ruiz-Duenas F.J."/>
            <person name="Serrano A."/>
            <person name="Henrissat B."/>
            <person name="Drula E."/>
            <person name="Hughes K.W."/>
            <person name="Mata J.L."/>
            <person name="Ishikawa N.K."/>
            <person name="Vargas-Isla R."/>
            <person name="Ushijima S."/>
            <person name="Smith C.A."/>
            <person name="Ahrendt S."/>
            <person name="Andreopoulos W."/>
            <person name="He G."/>
            <person name="Labutti K."/>
            <person name="Lipzen A."/>
            <person name="Ng V."/>
            <person name="Sandor L."/>
            <person name="Barry K."/>
            <person name="Martinez A.T."/>
            <person name="Xiao Y."/>
            <person name="Gibbons J.G."/>
            <person name="Terashima K."/>
            <person name="Hibbett D.S."/>
            <person name="Grigoriev I.V."/>
        </authorList>
    </citation>
    <scope>NUCLEOTIDE SEQUENCE</scope>
    <source>
        <strain evidence="1">TFB10827</strain>
    </source>
</reference>
<keyword evidence="2" id="KW-1185">Reference proteome</keyword>
<gene>
    <name evidence="1" type="ORF">F5050DRAFT_1708268</name>
</gene>
<sequence>MSRTGLHYLGVKPVTLSLELNLLLLIDPGKQLAFKNESETLSSRHSFVIARVQMKAILQARNAIWDELRFPRGDYEIALFDQVLRNLARMAETRTQVTALKWENKFQWEKRS</sequence>